<comment type="catalytic activity">
    <reaction evidence="11">
        <text>L-threonine + hydrogencarbonate + ATP = L-threonylcarbamoyladenylate + diphosphate + H2O</text>
        <dbReference type="Rhea" id="RHEA:36407"/>
        <dbReference type="ChEBI" id="CHEBI:15377"/>
        <dbReference type="ChEBI" id="CHEBI:17544"/>
        <dbReference type="ChEBI" id="CHEBI:30616"/>
        <dbReference type="ChEBI" id="CHEBI:33019"/>
        <dbReference type="ChEBI" id="CHEBI:57926"/>
        <dbReference type="ChEBI" id="CHEBI:73682"/>
        <dbReference type="EC" id="2.7.7.87"/>
    </reaction>
</comment>
<evidence type="ECO:0000313" key="13">
    <source>
        <dbReference type="EMBL" id="NEM97310.1"/>
    </source>
</evidence>
<evidence type="ECO:0000256" key="11">
    <source>
        <dbReference type="ARBA" id="ARBA00048366"/>
    </source>
</evidence>
<evidence type="ECO:0000256" key="1">
    <source>
        <dbReference type="ARBA" id="ARBA00004496"/>
    </source>
</evidence>
<name>A0A6B3LUW2_9BACT</name>
<dbReference type="InterPro" id="IPR006070">
    <property type="entry name" value="Sua5-like_dom"/>
</dbReference>
<dbReference type="InterPro" id="IPR050156">
    <property type="entry name" value="TC-AMP_synthase_SUA5"/>
</dbReference>
<dbReference type="Pfam" id="PF01300">
    <property type="entry name" value="Sua5_yciO_yrdC"/>
    <property type="match status" value="1"/>
</dbReference>
<protein>
    <recommendedName>
        <fullName evidence="10">L-threonylcarbamoyladenylate synthase</fullName>
        <ecNumber evidence="3">2.7.7.87</ecNumber>
    </recommendedName>
    <alternativeName>
        <fullName evidence="10">L-threonylcarbamoyladenylate synthase</fullName>
    </alternativeName>
</protein>
<dbReference type="PANTHER" id="PTHR17490">
    <property type="entry name" value="SUA5"/>
    <property type="match status" value="1"/>
</dbReference>
<dbReference type="GO" id="GO:0006450">
    <property type="term" value="P:regulation of translational fidelity"/>
    <property type="evidence" value="ECO:0007669"/>
    <property type="project" value="TreeGrafter"/>
</dbReference>
<evidence type="ECO:0000256" key="8">
    <source>
        <dbReference type="ARBA" id="ARBA00022741"/>
    </source>
</evidence>
<dbReference type="SUPFAM" id="SSF55821">
    <property type="entry name" value="YrdC/RibB"/>
    <property type="match status" value="1"/>
</dbReference>
<keyword evidence="7" id="KW-0548">Nucleotidyltransferase</keyword>
<keyword evidence="4" id="KW-0963">Cytoplasm</keyword>
<evidence type="ECO:0000259" key="12">
    <source>
        <dbReference type="PROSITE" id="PS51163"/>
    </source>
</evidence>
<dbReference type="GO" id="GO:0005524">
    <property type="term" value="F:ATP binding"/>
    <property type="evidence" value="ECO:0007669"/>
    <property type="project" value="UniProtKB-KW"/>
</dbReference>
<dbReference type="GO" id="GO:0061710">
    <property type="term" value="F:L-threonylcarbamoyladenylate synthase"/>
    <property type="evidence" value="ECO:0007669"/>
    <property type="project" value="UniProtKB-EC"/>
</dbReference>
<gene>
    <name evidence="13" type="ORF">GXP69_06360</name>
</gene>
<dbReference type="GO" id="GO:0003725">
    <property type="term" value="F:double-stranded RNA binding"/>
    <property type="evidence" value="ECO:0007669"/>
    <property type="project" value="InterPro"/>
</dbReference>
<dbReference type="EC" id="2.7.7.87" evidence="3"/>
<keyword evidence="8" id="KW-0547">Nucleotide-binding</keyword>
<sequence length="190" mass="21409">MKDLVREVQAAEEELLMGNVILYPTDTVWGIGCDATDAKAVKKIFKIKDRDTSKALIILVADEKMLLDYVEDVPKSFAKLLKEHSQPTTYIFPKAKNLPETLIAEDGSIAIRIVKDEFCHRLIRQIDHPLVSTSANLSGGKSPATFAEIDEELKKRVDHVVRWRQDEAEPAKPSRIIKINADGKTETIRE</sequence>
<keyword evidence="6" id="KW-0819">tRNA processing</keyword>
<dbReference type="PANTHER" id="PTHR17490:SF16">
    <property type="entry name" value="THREONYLCARBAMOYL-AMP SYNTHASE"/>
    <property type="match status" value="1"/>
</dbReference>
<comment type="subcellular location">
    <subcellularLocation>
        <location evidence="1">Cytoplasm</location>
    </subcellularLocation>
</comment>
<comment type="similarity">
    <text evidence="2">Belongs to the SUA5 family.</text>
</comment>
<evidence type="ECO:0000256" key="5">
    <source>
        <dbReference type="ARBA" id="ARBA00022679"/>
    </source>
</evidence>
<evidence type="ECO:0000256" key="6">
    <source>
        <dbReference type="ARBA" id="ARBA00022694"/>
    </source>
</evidence>
<dbReference type="GO" id="GO:0008033">
    <property type="term" value="P:tRNA processing"/>
    <property type="evidence" value="ECO:0007669"/>
    <property type="project" value="UniProtKB-KW"/>
</dbReference>
<dbReference type="GO" id="GO:0000049">
    <property type="term" value="F:tRNA binding"/>
    <property type="evidence" value="ECO:0007669"/>
    <property type="project" value="TreeGrafter"/>
</dbReference>
<keyword evidence="5" id="KW-0808">Transferase</keyword>
<evidence type="ECO:0000256" key="2">
    <source>
        <dbReference type="ARBA" id="ARBA00007663"/>
    </source>
</evidence>
<organism evidence="13 14">
    <name type="scientific">Pontibacter burrus</name>
    <dbReference type="NCBI Taxonomy" id="2704466"/>
    <lineage>
        <taxon>Bacteria</taxon>
        <taxon>Pseudomonadati</taxon>
        <taxon>Bacteroidota</taxon>
        <taxon>Cytophagia</taxon>
        <taxon>Cytophagales</taxon>
        <taxon>Hymenobacteraceae</taxon>
        <taxon>Pontibacter</taxon>
    </lineage>
</organism>
<feature type="domain" description="YrdC-like" evidence="12">
    <location>
        <begin position="5"/>
        <end position="190"/>
    </location>
</feature>
<evidence type="ECO:0000256" key="3">
    <source>
        <dbReference type="ARBA" id="ARBA00012584"/>
    </source>
</evidence>
<dbReference type="PROSITE" id="PS51163">
    <property type="entry name" value="YRDC"/>
    <property type="match status" value="1"/>
</dbReference>
<reference evidence="13 14" key="1">
    <citation type="submission" date="2020-02" db="EMBL/GenBank/DDBJ databases">
        <authorList>
            <person name="Kim M.K."/>
        </authorList>
    </citation>
    <scope>NUCLEOTIDE SEQUENCE [LARGE SCALE GENOMIC DNA]</scope>
    <source>
        <strain evidence="13 14">BT327</strain>
    </source>
</reference>
<keyword evidence="9" id="KW-0067">ATP-binding</keyword>
<evidence type="ECO:0000256" key="7">
    <source>
        <dbReference type="ARBA" id="ARBA00022695"/>
    </source>
</evidence>
<evidence type="ECO:0000313" key="14">
    <source>
        <dbReference type="Proteomes" id="UP000474777"/>
    </source>
</evidence>
<dbReference type="InterPro" id="IPR017945">
    <property type="entry name" value="DHBP_synth_RibB-like_a/b_dom"/>
</dbReference>
<evidence type="ECO:0000256" key="9">
    <source>
        <dbReference type="ARBA" id="ARBA00022840"/>
    </source>
</evidence>
<evidence type="ECO:0000256" key="4">
    <source>
        <dbReference type="ARBA" id="ARBA00022490"/>
    </source>
</evidence>
<comment type="caution">
    <text evidence="13">The sequence shown here is derived from an EMBL/GenBank/DDBJ whole genome shotgun (WGS) entry which is preliminary data.</text>
</comment>
<dbReference type="NCBIfam" id="TIGR00057">
    <property type="entry name" value="L-threonylcarbamoyladenylate synthase"/>
    <property type="match status" value="1"/>
</dbReference>
<proteinExistence type="inferred from homology"/>
<evidence type="ECO:0000256" key="10">
    <source>
        <dbReference type="ARBA" id="ARBA00029774"/>
    </source>
</evidence>
<accession>A0A6B3LUW2</accession>
<dbReference type="Proteomes" id="UP000474777">
    <property type="component" value="Unassembled WGS sequence"/>
</dbReference>
<dbReference type="RefSeq" id="WP_163913550.1">
    <property type="nucleotide sequence ID" value="NZ_JAAGWD010000002.1"/>
</dbReference>
<dbReference type="GO" id="GO:0005737">
    <property type="term" value="C:cytoplasm"/>
    <property type="evidence" value="ECO:0007669"/>
    <property type="project" value="UniProtKB-SubCell"/>
</dbReference>
<keyword evidence="14" id="KW-1185">Reference proteome</keyword>
<dbReference type="AlphaFoldDB" id="A0A6B3LUW2"/>
<dbReference type="EMBL" id="JAAGWD010000002">
    <property type="protein sequence ID" value="NEM97310.1"/>
    <property type="molecule type" value="Genomic_DNA"/>
</dbReference>
<dbReference type="Gene3D" id="3.90.870.10">
    <property type="entry name" value="DHBP synthase"/>
    <property type="match status" value="1"/>
</dbReference>